<proteinExistence type="predicted"/>
<dbReference type="GO" id="GO:0030170">
    <property type="term" value="F:pyridoxal phosphate binding"/>
    <property type="evidence" value="ECO:0007669"/>
    <property type="project" value="InterPro"/>
</dbReference>
<gene>
    <name evidence="1" type="ORF">A2W54_01210</name>
</gene>
<reference evidence="1 2" key="1">
    <citation type="journal article" date="2016" name="Nat. Commun.">
        <title>Thousands of microbial genomes shed light on interconnected biogeochemical processes in an aquifer system.</title>
        <authorList>
            <person name="Anantharaman K."/>
            <person name="Brown C.T."/>
            <person name="Hug L.A."/>
            <person name="Sharon I."/>
            <person name="Castelle C.J."/>
            <person name="Probst A.J."/>
            <person name="Thomas B.C."/>
            <person name="Singh A."/>
            <person name="Wilkins M.J."/>
            <person name="Karaoz U."/>
            <person name="Brodie E.L."/>
            <person name="Williams K.H."/>
            <person name="Hubbard S.S."/>
            <person name="Banfield J.F."/>
        </authorList>
    </citation>
    <scope>NUCLEOTIDE SEQUENCE [LARGE SCALE GENOMIC DNA]</scope>
</reference>
<dbReference type="InterPro" id="IPR052182">
    <property type="entry name" value="Glycogen/Maltodextrin_Phosph"/>
</dbReference>
<dbReference type="InterPro" id="IPR011834">
    <property type="entry name" value="Agluc_phsphrylas"/>
</dbReference>
<dbReference type="GO" id="GO:0005975">
    <property type="term" value="P:carbohydrate metabolic process"/>
    <property type="evidence" value="ECO:0007669"/>
    <property type="project" value="InterPro"/>
</dbReference>
<dbReference type="Proteomes" id="UP000178425">
    <property type="component" value="Unassembled WGS sequence"/>
</dbReference>
<dbReference type="AlphaFoldDB" id="A0A1F5WUQ3"/>
<dbReference type="SUPFAM" id="SSF53756">
    <property type="entry name" value="UDP-Glycosyltransferase/glycogen phosphorylase"/>
    <property type="match status" value="1"/>
</dbReference>
<evidence type="ECO:0000313" key="1">
    <source>
        <dbReference type="EMBL" id="OGF79333.1"/>
    </source>
</evidence>
<dbReference type="EMBL" id="MFHI01000006">
    <property type="protein sequence ID" value="OGF79333.1"/>
    <property type="molecule type" value="Genomic_DNA"/>
</dbReference>
<dbReference type="GO" id="GO:0004645">
    <property type="term" value="F:1,4-alpha-oligoglucan phosphorylase activity"/>
    <property type="evidence" value="ECO:0007669"/>
    <property type="project" value="InterPro"/>
</dbReference>
<comment type="caution">
    <text evidence="1">The sequence shown here is derived from an EMBL/GenBank/DDBJ whole genome shotgun (WGS) entry which is preliminary data.</text>
</comment>
<dbReference type="PANTHER" id="PTHR42655">
    <property type="entry name" value="GLYCOGEN PHOSPHORYLASE"/>
    <property type="match status" value="1"/>
</dbReference>
<dbReference type="NCBIfam" id="TIGR02094">
    <property type="entry name" value="more_P_ylases"/>
    <property type="match status" value="1"/>
</dbReference>
<accession>A0A1F5WUQ3</accession>
<sequence>MKTIKTGGYMDTNNEVVASISPEIAIDQRLPFYSGGLGVVEGDSARTAPKMGYNMVFVSLLAREGYYDQYIDENKMGIRYVRWEREQEFLDDTGILFPIEVNGKINWVKVWQIKDIFNTAPIYLLDTDIEQNDYLARLNTRRLYGGTCHSGLNTEELGKRKVAQFQILGQGAVEALRRLKYRPRKYHLNEGHCAFAALELLNRTLLESENMTLQEAVKHCKSKIVFTTHTPVPAGNESFDFSVVSQMMNLNGHGPLNVELLKILGGDPFGQFNLASCCMRLSGKANAVSQKHLGVAKDMWEGMDGIAPLIGITNGVDQDFWQYEDFKDADTPEKTAAAKLAHKSEVINKYAPWFDPNIALGCWGRRWAAYKRPQLFFRDAEWASNILKNGKLQLIIAGKPHPDDKDRIDDWNNLLKLSKSKDFPNLVLLPGYELGMMKELQGAADIWINTPRSPNEASGTSGMKANGAINLTIPDGWACEMEPTNGFLFGTYAPMSNIFTQDNADFEGLKEAVNNALTMHYFNRKDWNRKMLNSNRERMERWSMKRTLGAYFEKLYK</sequence>
<evidence type="ECO:0008006" key="3">
    <source>
        <dbReference type="Google" id="ProtNLM"/>
    </source>
</evidence>
<name>A0A1F5WUQ3_9BACT</name>
<dbReference type="PANTHER" id="PTHR42655:SF1">
    <property type="entry name" value="GLYCOGEN PHOSPHORYLASE"/>
    <property type="match status" value="1"/>
</dbReference>
<organism evidence="1 2">
    <name type="scientific">Candidatus Giovannonibacteria bacterium RIFCSPHIGHO2_02_43_13</name>
    <dbReference type="NCBI Taxonomy" id="1798330"/>
    <lineage>
        <taxon>Bacteria</taxon>
        <taxon>Candidatus Giovannoniibacteriota</taxon>
    </lineage>
</organism>
<protein>
    <recommendedName>
        <fullName evidence="3">Alpha-glucan phosphorylase</fullName>
    </recommendedName>
</protein>
<evidence type="ECO:0000313" key="2">
    <source>
        <dbReference type="Proteomes" id="UP000178425"/>
    </source>
</evidence>
<dbReference type="Gene3D" id="3.40.50.2000">
    <property type="entry name" value="Glycogen Phosphorylase B"/>
    <property type="match status" value="3"/>
</dbReference>